<dbReference type="AlphaFoldDB" id="A0A1X0QUI2"/>
<dbReference type="VEuPathDB" id="FungiDB:BCV72DRAFT_233122"/>
<sequence>MDFLTYIKRKKTKICVIAIEYAGLTANMCDLKNLLIECNNIQKIVIDLLFFFYQNCFKAFDRHQL</sequence>
<evidence type="ECO:0000313" key="1">
    <source>
        <dbReference type="EMBL" id="ORE03434.1"/>
    </source>
</evidence>
<name>A0A1X0QUI2_RHIZD</name>
<protein>
    <submittedName>
        <fullName evidence="1">Uncharacterized protein</fullName>
    </submittedName>
</protein>
<organism evidence="1">
    <name type="scientific">Rhizopus microsporus var. microsporus</name>
    <dbReference type="NCBI Taxonomy" id="86635"/>
    <lineage>
        <taxon>Eukaryota</taxon>
        <taxon>Fungi</taxon>
        <taxon>Fungi incertae sedis</taxon>
        <taxon>Mucoromycota</taxon>
        <taxon>Mucoromycotina</taxon>
        <taxon>Mucoromycetes</taxon>
        <taxon>Mucorales</taxon>
        <taxon>Mucorineae</taxon>
        <taxon>Rhizopodaceae</taxon>
        <taxon>Rhizopus</taxon>
    </lineage>
</organism>
<dbReference type="OrthoDB" id="2270519at2759"/>
<proteinExistence type="predicted"/>
<reference evidence="1" key="1">
    <citation type="journal article" date="2016" name="Proc. Natl. Acad. Sci. U.S.A.">
        <title>Lipid metabolic changes in an early divergent fungus govern the establishment of a mutualistic symbiosis with endobacteria.</title>
        <authorList>
            <person name="Lastovetsky O.A."/>
            <person name="Gaspar M.L."/>
            <person name="Mondo S.J."/>
            <person name="LaButti K.M."/>
            <person name="Sandor L."/>
            <person name="Grigoriev I.V."/>
            <person name="Henry S.A."/>
            <person name="Pawlowska T.E."/>
        </authorList>
    </citation>
    <scope>NUCLEOTIDE SEQUENCE [LARGE SCALE GENOMIC DNA]</scope>
    <source>
        <strain evidence="1">ATCC 52814</strain>
    </source>
</reference>
<dbReference type="Proteomes" id="UP000242414">
    <property type="component" value="Unassembled WGS sequence"/>
</dbReference>
<dbReference type="EMBL" id="KV922004">
    <property type="protein sequence ID" value="ORE03434.1"/>
    <property type="molecule type" value="Genomic_DNA"/>
</dbReference>
<accession>A0A1X0QUI2</accession>
<gene>
    <name evidence="1" type="ORF">BCV72DRAFT_233122</name>
</gene>